<dbReference type="Gene3D" id="3.20.20.70">
    <property type="entry name" value="Aldolase class I"/>
    <property type="match status" value="1"/>
</dbReference>
<evidence type="ECO:0000256" key="5">
    <source>
        <dbReference type="ARBA" id="ARBA00022857"/>
    </source>
</evidence>
<evidence type="ECO:0000256" key="9">
    <source>
        <dbReference type="PIRNR" id="PIRNR006621"/>
    </source>
</evidence>
<dbReference type="InterPro" id="IPR004653">
    <property type="entry name" value="DusA"/>
</dbReference>
<evidence type="ECO:0000313" key="14">
    <source>
        <dbReference type="Proteomes" id="UP000315995"/>
    </source>
</evidence>
<dbReference type="HAMAP" id="MF_02041">
    <property type="entry name" value="DusA_subfam"/>
    <property type="match status" value="1"/>
</dbReference>
<feature type="binding site" evidence="8 11">
    <location>
        <begin position="14"/>
        <end position="16"/>
    </location>
    <ligand>
        <name>FMN</name>
        <dbReference type="ChEBI" id="CHEBI:58210"/>
    </ligand>
</feature>
<dbReference type="EC" id="1.3.1.91" evidence="8"/>
<proteinExistence type="inferred from homology"/>
<organism evidence="13 14">
    <name type="scientific">Persicimonas caeni</name>
    <dbReference type="NCBI Taxonomy" id="2292766"/>
    <lineage>
        <taxon>Bacteria</taxon>
        <taxon>Deltaproteobacteria</taxon>
        <taxon>Bradymonadales</taxon>
        <taxon>Bradymonadaceae</taxon>
        <taxon>Persicimonas</taxon>
    </lineage>
</organism>
<dbReference type="InterPro" id="IPR013785">
    <property type="entry name" value="Aldolase_TIM"/>
</dbReference>
<feature type="site" description="Interacts with tRNA; defines subfamily-specific binding signature" evidence="8">
    <location>
        <position position="180"/>
    </location>
</feature>
<evidence type="ECO:0000256" key="6">
    <source>
        <dbReference type="ARBA" id="ARBA00022884"/>
    </source>
</evidence>
<dbReference type="GO" id="GO:0102264">
    <property type="term" value="F:tRNA-dihydrouridine20 synthase activity"/>
    <property type="evidence" value="ECO:0007669"/>
    <property type="project" value="UniProtKB-EC"/>
</dbReference>
<comment type="function">
    <text evidence="8">Catalyzes the synthesis of 5,6-dihydrouridine (D), a modified base found in the D-loop of most tRNAs, via the reduction of the C5-C6 double bond in target uridines. Specifically modifies U20 and U20a in tRNAs.</text>
</comment>
<feature type="site" description="Interacts with tRNA" evidence="8">
    <location>
        <position position="94"/>
    </location>
</feature>
<reference evidence="13 14" key="1">
    <citation type="submission" date="2019-06" db="EMBL/GenBank/DDBJ databases">
        <title>Persicimonas caeni gen. nov., sp. nov., a predatory bacterium isolated from solar saltern.</title>
        <authorList>
            <person name="Wang S."/>
        </authorList>
    </citation>
    <scope>NUCLEOTIDE SEQUENCE [LARGE SCALE GENOMIC DNA]</scope>
    <source>
        <strain evidence="13 14">YN101</strain>
    </source>
</reference>
<comment type="cofactor">
    <cofactor evidence="8 9 11">
        <name>FMN</name>
        <dbReference type="ChEBI" id="CHEBI:58210"/>
    </cofactor>
</comment>
<keyword evidence="6 8" id="KW-0694">RNA-binding</keyword>
<feature type="binding site" evidence="8 11">
    <location>
        <position position="168"/>
    </location>
    <ligand>
        <name>FMN</name>
        <dbReference type="ChEBI" id="CHEBI:58210"/>
    </ligand>
</feature>
<evidence type="ECO:0000256" key="2">
    <source>
        <dbReference type="ARBA" id="ARBA00022630"/>
    </source>
</evidence>
<dbReference type="PANTHER" id="PTHR42907">
    <property type="entry name" value="FMN-LINKED OXIDOREDUCTASES SUPERFAMILY PROTEIN"/>
    <property type="match status" value="1"/>
</dbReference>
<dbReference type="SUPFAM" id="SSF51395">
    <property type="entry name" value="FMN-linked oxidoreductases"/>
    <property type="match status" value="1"/>
</dbReference>
<comment type="caution">
    <text evidence="8">Lacks conserved residue(s) required for the propagation of feature annotation.</text>
</comment>
<dbReference type="CDD" id="cd02801">
    <property type="entry name" value="DUS_like_FMN"/>
    <property type="match status" value="1"/>
</dbReference>
<comment type="catalytic activity">
    <reaction evidence="8">
        <text>5,6-dihydrouridine(20) in tRNA + NADP(+) = uridine(20) in tRNA + NADPH + H(+)</text>
        <dbReference type="Rhea" id="RHEA:53336"/>
        <dbReference type="Rhea" id="RHEA-COMP:13533"/>
        <dbReference type="Rhea" id="RHEA-COMP:13534"/>
        <dbReference type="ChEBI" id="CHEBI:15378"/>
        <dbReference type="ChEBI" id="CHEBI:57783"/>
        <dbReference type="ChEBI" id="CHEBI:58349"/>
        <dbReference type="ChEBI" id="CHEBI:65315"/>
        <dbReference type="ChEBI" id="CHEBI:74443"/>
        <dbReference type="EC" id="1.3.1.91"/>
    </reaction>
</comment>
<dbReference type="OrthoDB" id="9783413at2"/>
<feature type="active site" description="Proton donor" evidence="8 10">
    <location>
        <position position="97"/>
    </location>
</feature>
<dbReference type="GO" id="GO:0050660">
    <property type="term" value="F:flavin adenine dinucleotide binding"/>
    <property type="evidence" value="ECO:0007669"/>
    <property type="project" value="InterPro"/>
</dbReference>
<dbReference type="NCBIfam" id="NF008774">
    <property type="entry name" value="PRK11815.1"/>
    <property type="match status" value="1"/>
</dbReference>
<dbReference type="InterPro" id="IPR001269">
    <property type="entry name" value="DUS_fam"/>
</dbReference>
<evidence type="ECO:0000256" key="4">
    <source>
        <dbReference type="ARBA" id="ARBA00022694"/>
    </source>
</evidence>
<evidence type="ECO:0000256" key="3">
    <source>
        <dbReference type="ARBA" id="ARBA00022643"/>
    </source>
</evidence>
<accession>A0A4Y6PR07</accession>
<keyword evidence="11" id="KW-0547">Nucleotide-binding</keyword>
<comment type="catalytic activity">
    <reaction evidence="8">
        <text>5,6-dihydrouridine(20a) in tRNA + NAD(+) = uridine(20a) in tRNA + NADH + H(+)</text>
        <dbReference type="Rhea" id="RHEA:53348"/>
        <dbReference type="Rhea" id="RHEA-COMP:13535"/>
        <dbReference type="Rhea" id="RHEA-COMP:13536"/>
        <dbReference type="ChEBI" id="CHEBI:15378"/>
        <dbReference type="ChEBI" id="CHEBI:57540"/>
        <dbReference type="ChEBI" id="CHEBI:57945"/>
        <dbReference type="ChEBI" id="CHEBI:65315"/>
        <dbReference type="ChEBI" id="CHEBI:74443"/>
    </reaction>
</comment>
<name>A0A4Y6PR07_PERCE</name>
<dbReference type="RefSeq" id="WP_141197145.1">
    <property type="nucleotide sequence ID" value="NZ_CP041186.1"/>
</dbReference>
<keyword evidence="4 8" id="KW-0819">tRNA processing</keyword>
<dbReference type="GO" id="GO:0000049">
    <property type="term" value="F:tRNA binding"/>
    <property type="evidence" value="ECO:0007669"/>
    <property type="project" value="UniProtKB-UniRule"/>
</dbReference>
<dbReference type="Pfam" id="PF01207">
    <property type="entry name" value="Dus"/>
    <property type="match status" value="1"/>
</dbReference>
<dbReference type="AlphaFoldDB" id="A0A4Y6PR07"/>
<dbReference type="PIRSF" id="PIRSF006621">
    <property type="entry name" value="Dus"/>
    <property type="match status" value="1"/>
</dbReference>
<dbReference type="EMBL" id="CP041186">
    <property type="protein sequence ID" value="QDG50653.1"/>
    <property type="molecule type" value="Genomic_DNA"/>
</dbReference>
<feature type="domain" description="DUS-like FMN-binding" evidence="12">
    <location>
        <begin position="12"/>
        <end position="319"/>
    </location>
</feature>
<comment type="similarity">
    <text evidence="9">Belongs to the dus family.</text>
</comment>
<keyword evidence="5 8" id="KW-0521">NADP</keyword>
<evidence type="ECO:0000256" key="8">
    <source>
        <dbReference type="HAMAP-Rule" id="MF_02041"/>
    </source>
</evidence>
<feature type="binding site" evidence="8 11">
    <location>
        <begin position="230"/>
        <end position="231"/>
    </location>
    <ligand>
        <name>FMN</name>
        <dbReference type="ChEBI" id="CHEBI:58210"/>
    </ligand>
</feature>
<keyword evidence="1 8" id="KW-0820">tRNA-binding</keyword>
<comment type="catalytic activity">
    <reaction evidence="8">
        <text>5,6-dihydrouridine(20a) in tRNA + NADP(+) = uridine(20a) in tRNA + NADPH + H(+)</text>
        <dbReference type="Rhea" id="RHEA:53344"/>
        <dbReference type="Rhea" id="RHEA-COMP:13535"/>
        <dbReference type="Rhea" id="RHEA-COMP:13536"/>
        <dbReference type="ChEBI" id="CHEBI:15378"/>
        <dbReference type="ChEBI" id="CHEBI:57783"/>
        <dbReference type="ChEBI" id="CHEBI:58349"/>
        <dbReference type="ChEBI" id="CHEBI:65315"/>
        <dbReference type="ChEBI" id="CHEBI:74443"/>
    </reaction>
</comment>
<sequence>MTDVTDTNPLSVAPMMRRTDRHFRYMLRLFTKRTLLYSEMVHTREVLDSDRDRALGYSEPEKPLSLQLGGDDPMQMAECARIAEAVGYDEVNINVGCPSSRVQSGNFGVCLMGQPDVVAACVEAMREAVDIPVTVKHRIGFDHQDSYEDMAHFVRVVRDAGCTRFTVHARKAWLKGLSPKENRNVPPLRYEEVYRLKEEFPELFVEINGGIKTFDEVEEHLEKVDAVMIGRAAYDTPYIFAEADKRIYGDDFEPPTRHEVVEAMLPYVEERLTEGDKLSYIGTHMMNLFAYQPGASRWRRHLSEHMHHDEAGPEVLEQALALVPRGGRCSPETRSEKP</sequence>
<dbReference type="GO" id="GO:0010181">
    <property type="term" value="F:FMN binding"/>
    <property type="evidence" value="ECO:0007669"/>
    <property type="project" value="UniProtKB-UniRule"/>
</dbReference>
<feature type="site" description="Interacts with tRNA; defines subfamily-specific binding signature" evidence="8">
    <location>
        <position position="299"/>
    </location>
</feature>
<evidence type="ECO:0000313" key="13">
    <source>
        <dbReference type="EMBL" id="QDG50653.1"/>
    </source>
</evidence>
<keyword evidence="7 8" id="KW-0560">Oxidoreductase</keyword>
<accession>A0A5B8Y2P3</accession>
<dbReference type="InterPro" id="IPR035587">
    <property type="entry name" value="DUS-like_FMN-bd"/>
</dbReference>
<dbReference type="NCBIfam" id="TIGR00742">
    <property type="entry name" value="yjbN"/>
    <property type="match status" value="1"/>
</dbReference>
<comment type="catalytic activity">
    <reaction evidence="8">
        <text>5,6-dihydrouridine(20) in tRNA + NAD(+) = uridine(20) in tRNA + NADH + H(+)</text>
        <dbReference type="Rhea" id="RHEA:53340"/>
        <dbReference type="Rhea" id="RHEA-COMP:13533"/>
        <dbReference type="Rhea" id="RHEA-COMP:13534"/>
        <dbReference type="ChEBI" id="CHEBI:15378"/>
        <dbReference type="ChEBI" id="CHEBI:57540"/>
        <dbReference type="ChEBI" id="CHEBI:57945"/>
        <dbReference type="ChEBI" id="CHEBI:65315"/>
        <dbReference type="ChEBI" id="CHEBI:74443"/>
        <dbReference type="EC" id="1.3.1.91"/>
    </reaction>
</comment>
<evidence type="ECO:0000256" key="10">
    <source>
        <dbReference type="PIRSR" id="PIRSR006621-1"/>
    </source>
</evidence>
<keyword evidence="14" id="KW-1185">Reference proteome</keyword>
<evidence type="ECO:0000256" key="7">
    <source>
        <dbReference type="ARBA" id="ARBA00023002"/>
    </source>
</evidence>
<dbReference type="GO" id="GO:0102266">
    <property type="term" value="F:tRNA-dihydrouridine20a synthase activity"/>
    <property type="evidence" value="ECO:0007669"/>
    <property type="project" value="RHEA"/>
</dbReference>
<dbReference type="Gene3D" id="1.20.120.1460">
    <property type="match status" value="1"/>
</dbReference>
<evidence type="ECO:0000256" key="1">
    <source>
        <dbReference type="ARBA" id="ARBA00022555"/>
    </source>
</evidence>
<dbReference type="PANTHER" id="PTHR42907:SF1">
    <property type="entry name" value="FMN-LINKED OXIDOREDUCTASES SUPERFAMILY PROTEIN"/>
    <property type="match status" value="1"/>
</dbReference>
<keyword evidence="3 8" id="KW-0288">FMN</keyword>
<evidence type="ECO:0000259" key="12">
    <source>
        <dbReference type="Pfam" id="PF01207"/>
    </source>
</evidence>
<feature type="binding site" evidence="8 11">
    <location>
        <position position="136"/>
    </location>
    <ligand>
        <name>FMN</name>
        <dbReference type="ChEBI" id="CHEBI:58210"/>
    </ligand>
</feature>
<dbReference type="Proteomes" id="UP000315995">
    <property type="component" value="Chromosome"/>
</dbReference>
<feature type="site" description="Interacts with tRNA" evidence="8">
    <location>
        <position position="183"/>
    </location>
</feature>
<gene>
    <name evidence="13" type="primary">dusA</name>
    <name evidence="13" type="ORF">FIV42_07880</name>
</gene>
<keyword evidence="2 8" id="KW-0285">Flavoprotein</keyword>
<comment type="similarity">
    <text evidence="8">Belongs to the Dus family. DusA subfamily.</text>
</comment>
<feature type="binding site" evidence="8 11">
    <location>
        <position position="67"/>
    </location>
    <ligand>
        <name>FMN</name>
        <dbReference type="ChEBI" id="CHEBI:58210"/>
    </ligand>
</feature>
<protein>
    <recommendedName>
        <fullName evidence="8">tRNA-dihydrouridine(20/20a) synthase</fullName>
        <ecNumber evidence="8">1.3.1.91</ecNumber>
    </recommendedName>
    <alternativeName>
        <fullName evidence="8">DusA-like U20-specific dihydrouridine synthase</fullName>
        <shortName evidence="8">U20-specific Dus</shortName>
    </alternativeName>
</protein>
<feature type="binding site" evidence="8 11">
    <location>
        <begin position="208"/>
        <end position="210"/>
    </location>
    <ligand>
        <name>FMN</name>
        <dbReference type="ChEBI" id="CHEBI:58210"/>
    </ligand>
</feature>
<evidence type="ECO:0000256" key="11">
    <source>
        <dbReference type="PIRSR" id="PIRSR006621-2"/>
    </source>
</evidence>